<accession>A0ABW3MD93</accession>
<sequence length="213" mass="22837">MNDTGRASTVTLSTVAICAAVVSASLAVVAATTTTPEPCCPDVQTVAENRAAPTTTAVATRTAGLPACLVGSWRTVDEVFMIKFYNNEDPMRFTGHGQQYVFHPDGTGTETEDNVTLTGAFRGNELRLVINGTAAFTWAADGSRITYIGFTSDNRTYSYYDERGFRGTQPAPSRPNLNEVDDYSCGGTTMRESNSNGYGSSWVRTNDFGVYGG</sequence>
<protein>
    <submittedName>
        <fullName evidence="2">Uncharacterized protein</fullName>
    </submittedName>
</protein>
<feature type="chain" id="PRO_5045811430" evidence="1">
    <location>
        <begin position="31"/>
        <end position="213"/>
    </location>
</feature>
<feature type="signal peptide" evidence="1">
    <location>
        <begin position="1"/>
        <end position="30"/>
    </location>
</feature>
<evidence type="ECO:0000313" key="2">
    <source>
        <dbReference type="EMBL" id="MFD1048102.1"/>
    </source>
</evidence>
<gene>
    <name evidence="2" type="ORF">ACFQ1S_22455</name>
</gene>
<comment type="caution">
    <text evidence="2">The sequence shown here is derived from an EMBL/GenBank/DDBJ whole genome shotgun (WGS) entry which is preliminary data.</text>
</comment>
<keyword evidence="3" id="KW-1185">Reference proteome</keyword>
<evidence type="ECO:0000313" key="3">
    <source>
        <dbReference type="Proteomes" id="UP001597045"/>
    </source>
</evidence>
<reference evidence="3" key="1">
    <citation type="journal article" date="2019" name="Int. J. Syst. Evol. Microbiol.">
        <title>The Global Catalogue of Microorganisms (GCM) 10K type strain sequencing project: providing services to taxonomists for standard genome sequencing and annotation.</title>
        <authorList>
            <consortium name="The Broad Institute Genomics Platform"/>
            <consortium name="The Broad Institute Genome Sequencing Center for Infectious Disease"/>
            <person name="Wu L."/>
            <person name="Ma J."/>
        </authorList>
    </citation>
    <scope>NUCLEOTIDE SEQUENCE [LARGE SCALE GENOMIC DNA]</scope>
    <source>
        <strain evidence="3">JCM 31486</strain>
    </source>
</reference>
<keyword evidence="1" id="KW-0732">Signal</keyword>
<proteinExistence type="predicted"/>
<evidence type="ECO:0000256" key="1">
    <source>
        <dbReference type="SAM" id="SignalP"/>
    </source>
</evidence>
<organism evidence="2 3">
    <name type="scientific">Kibdelosporangium lantanae</name>
    <dbReference type="NCBI Taxonomy" id="1497396"/>
    <lineage>
        <taxon>Bacteria</taxon>
        <taxon>Bacillati</taxon>
        <taxon>Actinomycetota</taxon>
        <taxon>Actinomycetes</taxon>
        <taxon>Pseudonocardiales</taxon>
        <taxon>Pseudonocardiaceae</taxon>
        <taxon>Kibdelosporangium</taxon>
    </lineage>
</organism>
<dbReference type="Proteomes" id="UP001597045">
    <property type="component" value="Unassembled WGS sequence"/>
</dbReference>
<name>A0ABW3MD93_9PSEU</name>
<dbReference type="EMBL" id="JBHTIS010001404">
    <property type="protein sequence ID" value="MFD1048102.1"/>
    <property type="molecule type" value="Genomic_DNA"/>
</dbReference>